<dbReference type="RefSeq" id="WP_108128744.1">
    <property type="nucleotide sequence ID" value="NZ_QBKP01000005.1"/>
</dbReference>
<keyword evidence="3 9" id="KW-0328">Glycosyltransferase</keyword>
<accession>A0A2T6B371</accession>
<dbReference type="EMBL" id="QBKP01000005">
    <property type="protein sequence ID" value="PTX50519.1"/>
    <property type="molecule type" value="Genomic_DNA"/>
</dbReference>
<evidence type="ECO:0000256" key="5">
    <source>
        <dbReference type="ARBA" id="ARBA00022692"/>
    </source>
</evidence>
<organism evidence="9 10">
    <name type="scientific">Gemmobacter caeni</name>
    <dbReference type="NCBI Taxonomy" id="589035"/>
    <lineage>
        <taxon>Bacteria</taxon>
        <taxon>Pseudomonadati</taxon>
        <taxon>Pseudomonadota</taxon>
        <taxon>Alphaproteobacteria</taxon>
        <taxon>Rhodobacterales</taxon>
        <taxon>Paracoccaceae</taxon>
        <taxon>Gemmobacter</taxon>
    </lineage>
</organism>
<evidence type="ECO:0000256" key="7">
    <source>
        <dbReference type="ARBA" id="ARBA00023136"/>
    </source>
</evidence>
<evidence type="ECO:0000256" key="4">
    <source>
        <dbReference type="ARBA" id="ARBA00022679"/>
    </source>
</evidence>
<sequence length="205" mass="22406">MNRLGYLIAKYGRNDAAFQAASIPEGELLAPLAGKRIALVGNARALAQGAFGAEIDAADLVIRINAAPIPSARSHGTRTDWVGLAVRMPAARHRLLGQPRLLWMSPRLHRISWLVASQPGFFRYPRPRYDALRAKLGVGPTTGIMLIELLADSDLAELRLYGFDFFASLSLSGPRTAADVGHNFAGEADFVADLTKRDPRILHRR</sequence>
<evidence type="ECO:0000256" key="2">
    <source>
        <dbReference type="ARBA" id="ARBA00004308"/>
    </source>
</evidence>
<dbReference type="GO" id="GO:0016020">
    <property type="term" value="C:membrane"/>
    <property type="evidence" value="ECO:0007669"/>
    <property type="project" value="UniProtKB-SubCell"/>
</dbReference>
<dbReference type="Gene3D" id="3.90.1480.20">
    <property type="entry name" value="Glycosyl transferase family 29"/>
    <property type="match status" value="1"/>
</dbReference>
<keyword evidence="6" id="KW-1133">Transmembrane helix</keyword>
<keyword evidence="10" id="KW-1185">Reference proteome</keyword>
<dbReference type="Pfam" id="PF00777">
    <property type="entry name" value="Glyco_transf_29"/>
    <property type="match status" value="1"/>
</dbReference>
<reference evidence="9 10" key="1">
    <citation type="submission" date="2018-04" db="EMBL/GenBank/DDBJ databases">
        <title>Genomic Encyclopedia of Archaeal and Bacterial Type Strains, Phase II (KMG-II): from individual species to whole genera.</title>
        <authorList>
            <person name="Goeker M."/>
        </authorList>
    </citation>
    <scope>NUCLEOTIDE SEQUENCE [LARGE SCALE GENOMIC DNA]</scope>
    <source>
        <strain evidence="9 10">DSM 21823</strain>
    </source>
</reference>
<keyword evidence="8" id="KW-0325">Glycoprotein</keyword>
<name>A0A2T6B371_9RHOB</name>
<evidence type="ECO:0000256" key="3">
    <source>
        <dbReference type="ARBA" id="ARBA00022676"/>
    </source>
</evidence>
<comment type="caution">
    <text evidence="9">The sequence shown here is derived from an EMBL/GenBank/DDBJ whole genome shotgun (WGS) entry which is preliminary data.</text>
</comment>
<dbReference type="InterPro" id="IPR001675">
    <property type="entry name" value="Glyco_trans_29"/>
</dbReference>
<keyword evidence="7" id="KW-0472">Membrane</keyword>
<proteinExistence type="predicted"/>
<protein>
    <submittedName>
        <fullName evidence="9">Glycosyl transferase family 29 (Putative sialyltransferase)</fullName>
    </submittedName>
</protein>
<evidence type="ECO:0000313" key="10">
    <source>
        <dbReference type="Proteomes" id="UP000244224"/>
    </source>
</evidence>
<keyword evidence="5" id="KW-0812">Transmembrane</keyword>
<gene>
    <name evidence="9" type="ORF">C8N34_105163</name>
</gene>
<evidence type="ECO:0000256" key="6">
    <source>
        <dbReference type="ARBA" id="ARBA00022989"/>
    </source>
</evidence>
<dbReference type="GO" id="GO:0012505">
    <property type="term" value="C:endomembrane system"/>
    <property type="evidence" value="ECO:0007669"/>
    <property type="project" value="UniProtKB-SubCell"/>
</dbReference>
<comment type="subcellular location">
    <subcellularLocation>
        <location evidence="2">Endomembrane system</location>
    </subcellularLocation>
    <subcellularLocation>
        <location evidence="1">Membrane</location>
        <topology evidence="1">Single-pass membrane protein</topology>
    </subcellularLocation>
</comment>
<dbReference type="AlphaFoldDB" id="A0A2T6B371"/>
<evidence type="ECO:0000313" key="9">
    <source>
        <dbReference type="EMBL" id="PTX50519.1"/>
    </source>
</evidence>
<evidence type="ECO:0000256" key="8">
    <source>
        <dbReference type="ARBA" id="ARBA00023180"/>
    </source>
</evidence>
<dbReference type="OrthoDB" id="5614897at2"/>
<keyword evidence="4 9" id="KW-0808">Transferase</keyword>
<dbReference type="Proteomes" id="UP000244224">
    <property type="component" value="Unassembled WGS sequence"/>
</dbReference>
<dbReference type="GO" id="GO:0008373">
    <property type="term" value="F:sialyltransferase activity"/>
    <property type="evidence" value="ECO:0007669"/>
    <property type="project" value="InterPro"/>
</dbReference>
<evidence type="ECO:0000256" key="1">
    <source>
        <dbReference type="ARBA" id="ARBA00004167"/>
    </source>
</evidence>
<dbReference type="InterPro" id="IPR038578">
    <property type="entry name" value="GT29-like_sf"/>
</dbReference>